<evidence type="ECO:0000313" key="2">
    <source>
        <dbReference type="Proteomes" id="UP000002384"/>
    </source>
</evidence>
<reference evidence="2" key="1">
    <citation type="journal article" date="2011" name="MBio">
        <title>Novel metabolic attributes of the genus Cyanothece, comprising a group of unicellular nitrogen-fixing Cyanobacteria.</title>
        <authorList>
            <person name="Bandyopadhyay A."/>
            <person name="Elvitigala T."/>
            <person name="Welsh E."/>
            <person name="Stockel J."/>
            <person name="Liberton M."/>
            <person name="Min H."/>
            <person name="Sherman L.A."/>
            <person name="Pakrasi H.B."/>
        </authorList>
    </citation>
    <scope>NUCLEOTIDE SEQUENCE [LARGE SCALE GENOMIC DNA]</scope>
    <source>
        <strain evidence="2">PCC 7424</strain>
    </source>
</reference>
<dbReference type="Proteomes" id="UP000002384">
    <property type="component" value="Chromosome"/>
</dbReference>
<dbReference type="AlphaFoldDB" id="B7K8W9"/>
<dbReference type="eggNOG" id="ENOG5033Q9S">
    <property type="taxonomic scope" value="Bacteria"/>
</dbReference>
<keyword evidence="2" id="KW-1185">Reference proteome</keyword>
<evidence type="ECO:0000313" key="1">
    <source>
        <dbReference type="EMBL" id="ACK72738.1"/>
    </source>
</evidence>
<dbReference type="HOGENOM" id="CLU_513612_0_0_3"/>
<dbReference type="OrthoDB" id="502754at2"/>
<accession>B7K8W9</accession>
<dbReference type="EMBL" id="CP001291">
    <property type="protein sequence ID" value="ACK72738.1"/>
    <property type="molecule type" value="Genomic_DNA"/>
</dbReference>
<proteinExistence type="predicted"/>
<name>B7K8W9_GLOC7</name>
<organism evidence="1 2">
    <name type="scientific">Gloeothece citriformis (strain PCC 7424)</name>
    <name type="common">Cyanothece sp. (strain PCC 7424)</name>
    <dbReference type="NCBI Taxonomy" id="65393"/>
    <lineage>
        <taxon>Bacteria</taxon>
        <taxon>Bacillati</taxon>
        <taxon>Cyanobacteriota</taxon>
        <taxon>Cyanophyceae</taxon>
        <taxon>Oscillatoriophycideae</taxon>
        <taxon>Chroococcales</taxon>
        <taxon>Aphanothecaceae</taxon>
        <taxon>Gloeothece</taxon>
        <taxon>Gloeothece citriformis</taxon>
    </lineage>
</organism>
<gene>
    <name evidence="1" type="ordered locus">PCC7424_4373</name>
</gene>
<dbReference type="RefSeq" id="WP_015956323.1">
    <property type="nucleotide sequence ID" value="NC_011729.1"/>
</dbReference>
<sequence length="530" mass="61253">MTKPDYLHDISDIHLEMFNFLENAEKDIQGTRIWDLSKLFFKQVIFDKVNTLISSIDVETLTVPGFIGIADTTEKILDPENNRVNGYEDVRKLLNTEGLLICTYQYNKDRYGAPINLVEITEKQTQDWSLGELNDFRNFFINNEGHHTGTMVPATRKDDDNESIDGFAFLNEPDDYHKGLFGDQGFVAVAQSLIFSEPITKEQSLEYCKSIICWMSLLNPFVEFPENYNQDGAHVRDVTTLQEILRHTVKAALGNSFSREWLKNKQNHCYCSEFVFLGINSVLYPFNRNGLTKLLKDEENVDSMVNDILALQKKHNDLQQPKTILSDMSNNPVFQKREIKMPEVDEKLNPLDEMITDHEGLPLQPLKLSQLLRLAFSTILPRKITIEHPHIYHKIFEIEVKMWIKVIELTFKTFAPPLSTNSKASPRLPDLSDLIEKINPYVEQLKTTLKNLIEQSNATFEELDKTLDTAFKNIDNLFKDEDLYYYAPPRIFIDWGQEGSDKNTLVPDTWGIKFKTQGVLIYKGVIKHQI</sequence>
<dbReference type="KEGG" id="cyc:PCC7424_4373"/>
<protein>
    <submittedName>
        <fullName evidence="1">Uncharacterized protein</fullName>
    </submittedName>
</protein>